<comment type="caution">
    <text evidence="3">The sequence shown here is derived from an EMBL/GenBank/DDBJ whole genome shotgun (WGS) entry which is preliminary data.</text>
</comment>
<evidence type="ECO:0000313" key="4">
    <source>
        <dbReference type="Proteomes" id="UP000240912"/>
    </source>
</evidence>
<sequence length="215" mass="23762">MKKIILTLLIAAGVTGLQAQSDTKAKAILAEVSKKYRSYDVVKSDFTLTVSNAKTKAKQTQQGTLLVKANSNKYKVSMPGQELISDGKSQWTYLKDDKEVQVSDADNSSDALNPAKIFTIFERGFKPAYTGQKKLGTKVYELIDLVALDARKPFSKIKLTVDKAGKQISNVVLYDKNGNTYTYNVRSFTPNVKVPETAFAFDAKKHPGVEVVDLR</sequence>
<feature type="chain" id="PRO_5015581110" evidence="2">
    <location>
        <begin position="20"/>
        <end position="215"/>
    </location>
</feature>
<dbReference type="PANTHER" id="PTHR35869">
    <property type="entry name" value="OUTER-MEMBRANE LIPOPROTEIN CARRIER PROTEIN"/>
    <property type="match status" value="1"/>
</dbReference>
<dbReference type="Proteomes" id="UP000240912">
    <property type="component" value="Unassembled WGS sequence"/>
</dbReference>
<dbReference type="InterPro" id="IPR004564">
    <property type="entry name" value="OM_lipoprot_carrier_LolA-like"/>
</dbReference>
<evidence type="ECO:0000313" key="3">
    <source>
        <dbReference type="EMBL" id="PST83494.1"/>
    </source>
</evidence>
<dbReference type="Gene3D" id="2.50.20.10">
    <property type="entry name" value="Lipoprotein localisation LolA/LolB/LppX"/>
    <property type="match status" value="1"/>
</dbReference>
<reference evidence="3 4" key="1">
    <citation type="submission" date="2018-03" db="EMBL/GenBank/DDBJ databases">
        <authorList>
            <person name="Keele B.F."/>
        </authorList>
    </citation>
    <scope>NUCLEOTIDE SEQUENCE [LARGE SCALE GENOMIC DNA]</scope>
    <source>
        <strain evidence="3 4">YL28-9</strain>
    </source>
</reference>
<accession>A0A2T3HM37</accession>
<dbReference type="Pfam" id="PF03548">
    <property type="entry name" value="LolA"/>
    <property type="match status" value="1"/>
</dbReference>
<gene>
    <name evidence="3" type="ORF">C7T94_13135</name>
</gene>
<name>A0A2T3HM37_9SPHI</name>
<keyword evidence="1 2" id="KW-0732">Signal</keyword>
<evidence type="ECO:0000256" key="2">
    <source>
        <dbReference type="SAM" id="SignalP"/>
    </source>
</evidence>
<dbReference type="InterPro" id="IPR029046">
    <property type="entry name" value="LolA/LolB/LppX"/>
</dbReference>
<proteinExistence type="predicted"/>
<keyword evidence="4" id="KW-1185">Reference proteome</keyword>
<dbReference type="SUPFAM" id="SSF89392">
    <property type="entry name" value="Prokaryotic lipoproteins and lipoprotein localization factors"/>
    <property type="match status" value="1"/>
</dbReference>
<feature type="signal peptide" evidence="2">
    <location>
        <begin position="1"/>
        <end position="19"/>
    </location>
</feature>
<dbReference type="EMBL" id="PYLS01000005">
    <property type="protein sequence ID" value="PST83494.1"/>
    <property type="molecule type" value="Genomic_DNA"/>
</dbReference>
<dbReference type="PANTHER" id="PTHR35869:SF1">
    <property type="entry name" value="OUTER-MEMBRANE LIPOPROTEIN CARRIER PROTEIN"/>
    <property type="match status" value="1"/>
</dbReference>
<evidence type="ECO:0000256" key="1">
    <source>
        <dbReference type="ARBA" id="ARBA00022729"/>
    </source>
</evidence>
<organism evidence="3 4">
    <name type="scientific">Pedobacter yulinensis</name>
    <dbReference type="NCBI Taxonomy" id="2126353"/>
    <lineage>
        <taxon>Bacteria</taxon>
        <taxon>Pseudomonadati</taxon>
        <taxon>Bacteroidota</taxon>
        <taxon>Sphingobacteriia</taxon>
        <taxon>Sphingobacteriales</taxon>
        <taxon>Sphingobacteriaceae</taxon>
        <taxon>Pedobacter</taxon>
    </lineage>
</organism>
<dbReference type="RefSeq" id="WP_107215755.1">
    <property type="nucleotide sequence ID" value="NZ_KZ686269.1"/>
</dbReference>
<dbReference type="CDD" id="cd16325">
    <property type="entry name" value="LolA"/>
    <property type="match status" value="1"/>
</dbReference>
<dbReference type="OrthoDB" id="9810685at2"/>
<dbReference type="AlphaFoldDB" id="A0A2T3HM37"/>
<protein>
    <submittedName>
        <fullName evidence="3">Gliding motility protein</fullName>
    </submittedName>
</protein>